<sequence>MDIIEEIKEIAKKELTDCPAHNFEHVMRVYNMALRLAKNQNVDIEVIKIACLLHDIGWMKEMNDPSWNTDHAIESSKMAEPILKWFGFDDKRIKHIQDCIVTHRYRTWNKPASSEAEIVFDADKLESVGAIWIARAFSWIWKNNAIIYGKMATEEYINENLWGKLNWKIQDKRKHSFHLMYETKDKFILDYLYTEKARDIAKERLEFNKIFLNKLEAEVDWEE</sequence>
<feature type="domain" description="HD" evidence="1">
    <location>
        <begin position="22"/>
        <end position="128"/>
    </location>
</feature>
<evidence type="ECO:0000313" key="2">
    <source>
        <dbReference type="EMBL" id="EKE27909.1"/>
    </source>
</evidence>
<dbReference type="AlphaFoldDB" id="K2GCC6"/>
<reference evidence="2" key="1">
    <citation type="journal article" date="2012" name="Science">
        <title>Fermentation, hydrogen, and sulfur metabolism in multiple uncultivated bacterial phyla.</title>
        <authorList>
            <person name="Wrighton K.C."/>
            <person name="Thomas B.C."/>
            <person name="Sharon I."/>
            <person name="Miller C.S."/>
            <person name="Castelle C.J."/>
            <person name="VerBerkmoes N.C."/>
            <person name="Wilkins M.J."/>
            <person name="Hettich R.L."/>
            <person name="Lipton M.S."/>
            <person name="Williams K.H."/>
            <person name="Long P.E."/>
            <person name="Banfield J.F."/>
        </authorList>
    </citation>
    <scope>NUCLEOTIDE SEQUENCE [LARGE SCALE GENOMIC DNA]</scope>
</reference>
<dbReference type="CDD" id="cd00077">
    <property type="entry name" value="HDc"/>
    <property type="match status" value="1"/>
</dbReference>
<comment type="caution">
    <text evidence="2">The sequence shown here is derived from an EMBL/GenBank/DDBJ whole genome shotgun (WGS) entry which is preliminary data.</text>
</comment>
<dbReference type="Gene3D" id="1.10.3210.50">
    <property type="match status" value="1"/>
</dbReference>
<dbReference type="SMART" id="SM00471">
    <property type="entry name" value="HDc"/>
    <property type="match status" value="1"/>
</dbReference>
<dbReference type="NCBIfam" id="TIGR00277">
    <property type="entry name" value="HDIG"/>
    <property type="match status" value="1"/>
</dbReference>
<dbReference type="PROSITE" id="PS51831">
    <property type="entry name" value="HD"/>
    <property type="match status" value="1"/>
</dbReference>
<evidence type="ECO:0000259" key="1">
    <source>
        <dbReference type="PROSITE" id="PS51831"/>
    </source>
</evidence>
<dbReference type="SUPFAM" id="SSF109604">
    <property type="entry name" value="HD-domain/PDEase-like"/>
    <property type="match status" value="1"/>
</dbReference>
<dbReference type="InterPro" id="IPR006674">
    <property type="entry name" value="HD_domain"/>
</dbReference>
<name>K2GCC6_9BACT</name>
<dbReference type="PANTHER" id="PTHR33594">
    <property type="entry name" value="SUPERFAMILY HYDROLASE, PUTATIVE (AFU_ORTHOLOGUE AFUA_1G03035)-RELATED"/>
    <property type="match status" value="1"/>
</dbReference>
<protein>
    <recommendedName>
        <fullName evidence="1">HD domain-containing protein</fullName>
    </recommendedName>
</protein>
<organism evidence="2">
    <name type="scientific">uncultured bacterium</name>
    <name type="common">gcode 4</name>
    <dbReference type="NCBI Taxonomy" id="1234023"/>
    <lineage>
        <taxon>Bacteria</taxon>
        <taxon>environmental samples</taxon>
    </lineage>
</organism>
<dbReference type="EMBL" id="AMFJ01000404">
    <property type="protein sequence ID" value="EKE27909.1"/>
    <property type="molecule type" value="Genomic_DNA"/>
</dbReference>
<gene>
    <name evidence="2" type="ORF">ACD_3C00130G0007</name>
</gene>
<dbReference type="InterPro" id="IPR003607">
    <property type="entry name" value="HD/PDEase_dom"/>
</dbReference>
<dbReference type="InterPro" id="IPR006675">
    <property type="entry name" value="HDIG_dom"/>
</dbReference>
<dbReference type="PANTHER" id="PTHR33594:SF1">
    <property type="entry name" value="HD_PDEASE DOMAIN-CONTAINING PROTEIN"/>
    <property type="match status" value="1"/>
</dbReference>
<proteinExistence type="predicted"/>
<dbReference type="Pfam" id="PF01966">
    <property type="entry name" value="HD"/>
    <property type="match status" value="1"/>
</dbReference>
<accession>K2GCC6</accession>